<gene>
    <name evidence="2" type="ORF">BP5796_11911</name>
</gene>
<dbReference type="EMBL" id="PDLN01000019">
    <property type="protein sequence ID" value="RDW60305.1"/>
    <property type="molecule type" value="Genomic_DNA"/>
</dbReference>
<evidence type="ECO:0000313" key="2">
    <source>
        <dbReference type="EMBL" id="RDW60305.1"/>
    </source>
</evidence>
<reference evidence="2 3" key="1">
    <citation type="journal article" date="2018" name="IMA Fungus">
        <title>IMA Genome-F 9: Draft genome sequence of Annulohypoxylon stygium, Aspergillus mulundensis, Berkeleyomyces basicola (syn. Thielaviopsis basicola), Ceratocystis smalleyi, two Cercospora beticola strains, Coleophoma cylindrospora, Fusarium fracticaudum, Phialophora cf. hyalina, and Morchella septimelata.</title>
        <authorList>
            <person name="Wingfield B.D."/>
            <person name="Bills G.F."/>
            <person name="Dong Y."/>
            <person name="Huang W."/>
            <person name="Nel W.J."/>
            <person name="Swalarsk-Parry B.S."/>
            <person name="Vaghefi N."/>
            <person name="Wilken P.M."/>
            <person name="An Z."/>
            <person name="de Beer Z.W."/>
            <person name="De Vos L."/>
            <person name="Chen L."/>
            <person name="Duong T.A."/>
            <person name="Gao Y."/>
            <person name="Hammerbacher A."/>
            <person name="Kikkert J.R."/>
            <person name="Li Y."/>
            <person name="Li H."/>
            <person name="Li K."/>
            <person name="Li Q."/>
            <person name="Liu X."/>
            <person name="Ma X."/>
            <person name="Naidoo K."/>
            <person name="Pethybridge S.J."/>
            <person name="Sun J."/>
            <person name="Steenkamp E.T."/>
            <person name="van der Nest M.A."/>
            <person name="van Wyk S."/>
            <person name="Wingfield M.J."/>
            <person name="Xiong C."/>
            <person name="Yue Q."/>
            <person name="Zhang X."/>
        </authorList>
    </citation>
    <scope>NUCLEOTIDE SEQUENCE [LARGE SCALE GENOMIC DNA]</scope>
    <source>
        <strain evidence="2 3">BP5796</strain>
    </source>
</reference>
<protein>
    <submittedName>
        <fullName evidence="2">Uncharacterized protein</fullName>
    </submittedName>
</protein>
<sequence>MPLSAITKYSIFSNIISRYLEIILVHWASHRYAFTMNQLIDAVDECPEESDIPSLCNSSTTLVPTPRVQSWLQQLPDEWEAADLFKFDTTRNNYNSSHTPKYVPYRLRKIGRGRTTQRRPQQSQEAISSFIHRTQYTTQHRAFKILPSNSTPPGRKRHIFGDLQNKPSENDPPTPQRESPLKHKQSFDAIGNLRNISKGHGYGMEVVSELNLEVDAESIPRSNGSTPLKTTLFYQHPPPLSNPSATLVLPSRSSSSNRSDGLHAGRWSSETPRSENPIKMSGFQMPNLPILLKESTLSDFPPPT</sequence>
<dbReference type="OrthoDB" id="10330520at2759"/>
<feature type="region of interest" description="Disordered" evidence="1">
    <location>
        <begin position="237"/>
        <end position="283"/>
    </location>
</feature>
<evidence type="ECO:0000313" key="3">
    <source>
        <dbReference type="Proteomes" id="UP000256328"/>
    </source>
</evidence>
<feature type="region of interest" description="Disordered" evidence="1">
    <location>
        <begin position="144"/>
        <end position="184"/>
    </location>
</feature>
<dbReference type="Proteomes" id="UP000256328">
    <property type="component" value="Unassembled WGS sequence"/>
</dbReference>
<name>A0A3D8QEQ2_9HELO</name>
<keyword evidence="3" id="KW-1185">Reference proteome</keyword>
<accession>A0A3D8QEQ2</accession>
<proteinExistence type="predicted"/>
<evidence type="ECO:0000256" key="1">
    <source>
        <dbReference type="SAM" id="MobiDB-lite"/>
    </source>
</evidence>
<comment type="caution">
    <text evidence="2">The sequence shown here is derived from an EMBL/GenBank/DDBJ whole genome shotgun (WGS) entry which is preliminary data.</text>
</comment>
<dbReference type="AlphaFoldDB" id="A0A3D8QEQ2"/>
<organism evidence="2 3">
    <name type="scientific">Coleophoma crateriformis</name>
    <dbReference type="NCBI Taxonomy" id="565419"/>
    <lineage>
        <taxon>Eukaryota</taxon>
        <taxon>Fungi</taxon>
        <taxon>Dikarya</taxon>
        <taxon>Ascomycota</taxon>
        <taxon>Pezizomycotina</taxon>
        <taxon>Leotiomycetes</taxon>
        <taxon>Helotiales</taxon>
        <taxon>Dermateaceae</taxon>
        <taxon>Coleophoma</taxon>
    </lineage>
</organism>